<dbReference type="AlphaFoldDB" id="A0A167GX11"/>
<dbReference type="GO" id="GO:0016052">
    <property type="term" value="P:carbohydrate catabolic process"/>
    <property type="evidence" value="ECO:0007669"/>
    <property type="project" value="InterPro"/>
</dbReference>
<dbReference type="OrthoDB" id="1357763at2"/>
<feature type="chain" id="PRO_5007887215" evidence="1">
    <location>
        <begin position="22"/>
        <end position="670"/>
    </location>
</feature>
<dbReference type="Pfam" id="PF06452">
    <property type="entry name" value="CBM9_1"/>
    <property type="match status" value="1"/>
</dbReference>
<dbReference type="InterPro" id="IPR012338">
    <property type="entry name" value="Beta-lactam/transpept-like"/>
</dbReference>
<dbReference type="InterPro" id="IPR001466">
    <property type="entry name" value="Beta-lactam-related"/>
</dbReference>
<evidence type="ECO:0000256" key="1">
    <source>
        <dbReference type="SAM" id="SignalP"/>
    </source>
</evidence>
<dbReference type="Pfam" id="PF00144">
    <property type="entry name" value="Beta-lactamase"/>
    <property type="match status" value="1"/>
</dbReference>
<feature type="signal peptide" evidence="1">
    <location>
        <begin position="1"/>
        <end position="21"/>
    </location>
</feature>
<dbReference type="STRING" id="1763537.ULVI_10915"/>
<comment type="caution">
    <text evidence="4">The sequence shown here is derived from an EMBL/GenBank/DDBJ whole genome shotgun (WGS) entry which is preliminary data.</text>
</comment>
<dbReference type="SUPFAM" id="SSF49344">
    <property type="entry name" value="CBD9-like"/>
    <property type="match status" value="1"/>
</dbReference>
<evidence type="ECO:0000259" key="3">
    <source>
        <dbReference type="Pfam" id="PF06452"/>
    </source>
</evidence>
<dbReference type="SUPFAM" id="SSF56601">
    <property type="entry name" value="beta-lactamase/transpeptidase-like"/>
    <property type="match status" value="1"/>
</dbReference>
<feature type="domain" description="Beta-lactamase-related" evidence="2">
    <location>
        <begin position="349"/>
        <end position="659"/>
    </location>
</feature>
<keyword evidence="1" id="KW-0732">Signal</keyword>
<dbReference type="EMBL" id="LRXL01000045">
    <property type="protein sequence ID" value="OAB77992.1"/>
    <property type="molecule type" value="Genomic_DNA"/>
</dbReference>
<dbReference type="PANTHER" id="PTHR43283">
    <property type="entry name" value="BETA-LACTAMASE-RELATED"/>
    <property type="match status" value="1"/>
</dbReference>
<dbReference type="Gene3D" id="3.40.710.10">
    <property type="entry name" value="DD-peptidase/beta-lactamase superfamily"/>
    <property type="match status" value="1"/>
</dbReference>
<dbReference type="PANTHER" id="PTHR43283:SF18">
    <property type="match status" value="1"/>
</dbReference>
<gene>
    <name evidence="4" type="ORF">ULVI_10915</name>
</gene>
<evidence type="ECO:0000313" key="4">
    <source>
        <dbReference type="EMBL" id="OAB77992.1"/>
    </source>
</evidence>
<proteinExistence type="predicted"/>
<dbReference type="Proteomes" id="UP000077013">
    <property type="component" value="Unassembled WGS sequence"/>
</dbReference>
<reference evidence="4 5" key="1">
    <citation type="submission" date="2016-02" db="EMBL/GenBank/DDBJ databases">
        <title>Ulvibacter sp. LPB0005, isolated from Thais luteostoma.</title>
        <authorList>
            <person name="Shin S.-K."/>
            <person name="Yi H."/>
        </authorList>
    </citation>
    <scope>NUCLEOTIDE SEQUENCE [LARGE SCALE GENOMIC DNA]</scope>
    <source>
        <strain evidence="4 5">LPB0005</strain>
    </source>
</reference>
<name>A0A167GX11_9FLAO</name>
<protein>
    <submittedName>
        <fullName evidence="4">Uncharacterized protein</fullName>
    </submittedName>
</protein>
<dbReference type="RefSeq" id="WP_068592748.1">
    <property type="nucleotide sequence ID" value="NZ_LRXL01000045.1"/>
</dbReference>
<organism evidence="4 5">
    <name type="scientific">Cochleicola gelatinilyticus</name>
    <dbReference type="NCBI Taxonomy" id="1763537"/>
    <lineage>
        <taxon>Bacteria</taxon>
        <taxon>Pseudomonadati</taxon>
        <taxon>Bacteroidota</taxon>
        <taxon>Flavobacteriia</taxon>
        <taxon>Flavobacteriales</taxon>
        <taxon>Flavobacteriaceae</taxon>
        <taxon>Cochleicola</taxon>
    </lineage>
</organism>
<dbReference type="GO" id="GO:0030246">
    <property type="term" value="F:carbohydrate binding"/>
    <property type="evidence" value="ECO:0007669"/>
    <property type="project" value="InterPro"/>
</dbReference>
<dbReference type="GO" id="GO:0004553">
    <property type="term" value="F:hydrolase activity, hydrolyzing O-glycosyl compounds"/>
    <property type="evidence" value="ECO:0007669"/>
    <property type="project" value="InterPro"/>
</dbReference>
<evidence type="ECO:0000259" key="2">
    <source>
        <dbReference type="Pfam" id="PF00144"/>
    </source>
</evidence>
<dbReference type="InterPro" id="IPR050789">
    <property type="entry name" value="Diverse_Enzym_Activities"/>
</dbReference>
<dbReference type="InterPro" id="IPR010502">
    <property type="entry name" value="Carb-bd_dom_fam9"/>
</dbReference>
<evidence type="ECO:0000313" key="5">
    <source>
        <dbReference type="Proteomes" id="UP000077013"/>
    </source>
</evidence>
<accession>A0A167GX11</accession>
<feature type="domain" description="Carbohydrate-binding" evidence="3">
    <location>
        <begin position="37"/>
        <end position="210"/>
    </location>
</feature>
<keyword evidence="5" id="KW-1185">Reference proteome</keyword>
<dbReference type="Gene3D" id="2.60.40.1190">
    <property type="match status" value="1"/>
</dbReference>
<sequence>MTLFKFLLGLCFLALTQTTYAHNGKIAFAIHVNNITIDGNLNDWPTNISTFSVKEVVANPLDGKNDFNAQINLGYNIKAQSLYFNIEIMDDVYSKKDFIDIYINAAHIPNAPSMIVFSIENDALKMVKHTSAKDPIHQFLTLDDFEYKIIKKEGKYFFEGRLFLGKYIQENTSIGVDFMFGDVDTNQDQTTYINWDLGYGNGFNKEYNSGQLGDVVLTAPKTTFGQLEGFIGWKNEIEQPLPKKVRITSVINNKLYVDASIDSLNRYNLKLPSGNYYVTFAERLTNPLAGDGYFNQKQIKETNAVNIIIKSNMETKAGALQLDIVEPPIDKFKSKGVLYNFNDASKADVDAFIEAHMDYYLIPGVSLGLINNGKLVYHKNYGVQSMLTKKKIEDDNVFQAASVTKAVFAFVVNRLADRDVIDLDTPLYTLLPFKNIEHIEDYKLITARMVLSHQSGLPNWAWGGPSGWKKGRQTELLFKPGTAYGYSGEAFQYLHRVVEKVTGKDILTLIQEEVIEPLQMQPLYFKGNDKLKMVQGHLAGNPTYWDMALEPGVAHSMLTEAKTFSEFVAALSNRKGLSEEQYDAMFKRIVKAKGFESPNNSYWDLGLGLGFFVEDTHHGKAIMHGGSNWDFQSEFVLFTEKKMGFVIFTNSNTGHKLSQELEAFLMRGKN</sequence>